<feature type="compositionally biased region" description="Low complexity" evidence="1">
    <location>
        <begin position="270"/>
        <end position="282"/>
    </location>
</feature>
<feature type="region of interest" description="Disordered" evidence="1">
    <location>
        <begin position="601"/>
        <end position="639"/>
    </location>
</feature>
<sequence>MGVLSVAFLASLPLLAQISLREGRSSAIWRSHRKIPTAMSTLQAEEPKSNPPSHAPSLCSSEDGDVDEDTGPPRPCNPDNMRTFQASPFEVTVDSYYDLFNRTRTDTFSIDARYMTDSIEALEGNPSLSIHELLVLSFPDEDPDELRDLVCLGAVYRQNPKSPRKTNQTRLFSPDAPIANFFYDPNPAAQPQKMRKRAERRAQQRAARKTATNNPDPTAEDARGEEQPESLSQSETRSPLPKDEGQGTSEPPHPTHTTSLDAHAKEAEQSQDLPASPSSSSSPPLPPPLFESADPPPLSSLKFRIRIHARPRRYARCSPFRFDWRLRVLFEDEDLLFVNKPLGVPSQPHVSNYEESLFRQVCGAFKIETNASPLNRLDICTTGVLGIGKTPRGSRIFNRRLKEKEGIKKWYRVLSGRRVSEGEIRNWTPKRPLFGKTIPRFVCSPDVDHGESWRDCVAVVVSSEDVTDVLEVRDPPENRQTEGDATEAAEKERALAQQLRGILDEAKERNGRLYEHFVELVTGRTHQLRAQFACRGAPIVGDIGYEPVSGFLFDDLTSGGACEREALERAEKAKNPRTGIGLQAAVVEFGDVDSVLKIEAGNPWVPPCPPPPSPPRRPSRWSFPPPDATTTASVSPHSLGSSLNLPAIASPSSATTTMEAALPFLPSSLFSHLWSGLVA</sequence>
<evidence type="ECO:0000256" key="2">
    <source>
        <dbReference type="SAM" id="SignalP"/>
    </source>
</evidence>
<gene>
    <name evidence="4" type="ORF">Cvel_6355</name>
</gene>
<feature type="chain" id="PRO_5005191228" description="Pseudouridine synthase RsuA/RluA-like domain-containing protein" evidence="2">
    <location>
        <begin position="17"/>
        <end position="679"/>
    </location>
</feature>
<dbReference type="InterPro" id="IPR020103">
    <property type="entry name" value="PsdUridine_synth_cat_dom_sf"/>
</dbReference>
<dbReference type="Gene3D" id="3.30.2350.10">
    <property type="entry name" value="Pseudouridine synthase"/>
    <property type="match status" value="1"/>
</dbReference>
<organism evidence="4">
    <name type="scientific">Chromera velia CCMP2878</name>
    <dbReference type="NCBI Taxonomy" id="1169474"/>
    <lineage>
        <taxon>Eukaryota</taxon>
        <taxon>Sar</taxon>
        <taxon>Alveolata</taxon>
        <taxon>Colpodellida</taxon>
        <taxon>Chromeraceae</taxon>
        <taxon>Chromera</taxon>
    </lineage>
</organism>
<feature type="signal peptide" evidence="2">
    <location>
        <begin position="1"/>
        <end position="16"/>
    </location>
</feature>
<accession>A0A0G4HCP2</accession>
<keyword evidence="2" id="KW-0732">Signal</keyword>
<dbReference type="EMBL" id="CDMZ01002311">
    <property type="protein sequence ID" value="CEM41786.1"/>
    <property type="molecule type" value="Genomic_DNA"/>
</dbReference>
<evidence type="ECO:0000259" key="3">
    <source>
        <dbReference type="Pfam" id="PF00849"/>
    </source>
</evidence>
<feature type="domain" description="Pseudouridine synthase RsuA/RluA-like" evidence="3">
    <location>
        <begin position="334"/>
        <end position="533"/>
    </location>
</feature>
<dbReference type="PANTHER" id="PTHR21600">
    <property type="entry name" value="MITOCHONDRIAL RNA PSEUDOURIDINE SYNTHASE"/>
    <property type="match status" value="1"/>
</dbReference>
<feature type="compositionally biased region" description="Pro residues" evidence="1">
    <location>
        <begin position="283"/>
        <end position="297"/>
    </location>
</feature>
<reference evidence="4" key="1">
    <citation type="submission" date="2014-11" db="EMBL/GenBank/DDBJ databases">
        <authorList>
            <person name="Otto D Thomas"/>
            <person name="Naeem Raeece"/>
        </authorList>
    </citation>
    <scope>NUCLEOTIDE SEQUENCE</scope>
</reference>
<dbReference type="PANTHER" id="PTHR21600:SF52">
    <property type="entry name" value="PSEUDOURIDINE SYNTHASE RSUA_RLUA-LIKE DOMAIN-CONTAINING PROTEIN"/>
    <property type="match status" value="1"/>
</dbReference>
<name>A0A0G4HCP2_9ALVE</name>
<dbReference type="InterPro" id="IPR006145">
    <property type="entry name" value="PsdUridine_synth_RsuA/RluA"/>
</dbReference>
<evidence type="ECO:0000313" key="4">
    <source>
        <dbReference type="EMBL" id="CEM41786.1"/>
    </source>
</evidence>
<dbReference type="InterPro" id="IPR050188">
    <property type="entry name" value="RluA_PseudoU_synthase"/>
</dbReference>
<protein>
    <recommendedName>
        <fullName evidence="3">Pseudouridine synthase RsuA/RluA-like domain-containing protein</fullName>
    </recommendedName>
</protein>
<dbReference type="SUPFAM" id="SSF55120">
    <property type="entry name" value="Pseudouridine synthase"/>
    <property type="match status" value="1"/>
</dbReference>
<proteinExistence type="predicted"/>
<dbReference type="GO" id="GO:0000455">
    <property type="term" value="P:enzyme-directed rRNA pseudouridine synthesis"/>
    <property type="evidence" value="ECO:0007669"/>
    <property type="project" value="TreeGrafter"/>
</dbReference>
<feature type="region of interest" description="Disordered" evidence="1">
    <location>
        <begin position="176"/>
        <end position="297"/>
    </location>
</feature>
<feature type="compositionally biased region" description="Pro residues" evidence="1">
    <location>
        <begin position="604"/>
        <end position="616"/>
    </location>
</feature>
<dbReference type="GO" id="GO:0009982">
    <property type="term" value="F:pseudouridine synthase activity"/>
    <property type="evidence" value="ECO:0007669"/>
    <property type="project" value="InterPro"/>
</dbReference>
<dbReference type="GO" id="GO:0003723">
    <property type="term" value="F:RNA binding"/>
    <property type="evidence" value="ECO:0007669"/>
    <property type="project" value="InterPro"/>
</dbReference>
<dbReference type="AlphaFoldDB" id="A0A0G4HCP2"/>
<feature type="compositionally biased region" description="Polar residues" evidence="1">
    <location>
        <begin position="628"/>
        <end position="639"/>
    </location>
</feature>
<dbReference type="VEuPathDB" id="CryptoDB:Cvel_6355"/>
<dbReference type="Pfam" id="PF00849">
    <property type="entry name" value="PseudoU_synth_2"/>
    <property type="match status" value="1"/>
</dbReference>
<evidence type="ECO:0000256" key="1">
    <source>
        <dbReference type="SAM" id="MobiDB-lite"/>
    </source>
</evidence>
<feature type="region of interest" description="Disordered" evidence="1">
    <location>
        <begin position="42"/>
        <end position="83"/>
    </location>
</feature>